<dbReference type="PANTHER" id="PTHR43777:SF1">
    <property type="entry name" value="MOLYBDENUM COFACTOR CYTIDYLYLTRANSFERASE"/>
    <property type="match status" value="1"/>
</dbReference>
<dbReference type="Gene3D" id="3.90.105.10">
    <property type="entry name" value="Molybdopterin biosynthesis moea protein, domain 2"/>
    <property type="match status" value="1"/>
</dbReference>
<dbReference type="EMBL" id="CP039690">
    <property type="protein sequence ID" value="QCI62844.1"/>
    <property type="molecule type" value="Genomic_DNA"/>
</dbReference>
<gene>
    <name evidence="3" type="ORF">E8M01_00435</name>
</gene>
<organism evidence="3 4">
    <name type="scientific">Phreatobacter stygius</name>
    <dbReference type="NCBI Taxonomy" id="1940610"/>
    <lineage>
        <taxon>Bacteria</taxon>
        <taxon>Pseudomonadati</taxon>
        <taxon>Pseudomonadota</taxon>
        <taxon>Alphaproteobacteria</taxon>
        <taxon>Hyphomicrobiales</taxon>
        <taxon>Phreatobacteraceae</taxon>
        <taxon>Phreatobacter</taxon>
    </lineage>
</organism>
<dbReference type="PANTHER" id="PTHR43777">
    <property type="entry name" value="MOLYBDENUM COFACTOR CYTIDYLYLTRANSFERASE"/>
    <property type="match status" value="1"/>
</dbReference>
<dbReference type="GO" id="GO:0016301">
    <property type="term" value="F:kinase activity"/>
    <property type="evidence" value="ECO:0007669"/>
    <property type="project" value="UniProtKB-KW"/>
</dbReference>
<dbReference type="SUPFAM" id="SSF53448">
    <property type="entry name" value="Nucleotide-diphospho-sugar transferases"/>
    <property type="match status" value="1"/>
</dbReference>
<dbReference type="Pfam" id="PF12804">
    <property type="entry name" value="NTP_transf_3"/>
    <property type="match status" value="1"/>
</dbReference>
<dbReference type="CDD" id="cd04182">
    <property type="entry name" value="GT_2_like_f"/>
    <property type="match status" value="1"/>
</dbReference>
<dbReference type="InterPro" id="IPR012184">
    <property type="entry name" value="Bifunc_Mopterin-bd"/>
</dbReference>
<protein>
    <submittedName>
        <fullName evidence="3">4-diphosphocytidyl-2C-methyl-D-erythritol kinase</fullName>
    </submittedName>
</protein>
<dbReference type="InterPro" id="IPR001453">
    <property type="entry name" value="MoaB/Mog_dom"/>
</dbReference>
<dbReference type="Proteomes" id="UP000298781">
    <property type="component" value="Chromosome"/>
</dbReference>
<dbReference type="Gene3D" id="3.40.980.10">
    <property type="entry name" value="MoaB/Mog-like domain"/>
    <property type="match status" value="1"/>
</dbReference>
<keyword evidence="3" id="KW-0808">Transferase</keyword>
<dbReference type="SMART" id="SM00852">
    <property type="entry name" value="MoCF_biosynth"/>
    <property type="match status" value="1"/>
</dbReference>
<dbReference type="Gene3D" id="3.90.550.10">
    <property type="entry name" value="Spore Coat Polysaccharide Biosynthesis Protein SpsA, Chain A"/>
    <property type="match status" value="1"/>
</dbReference>
<dbReference type="AlphaFoldDB" id="A0A4D7ANV3"/>
<dbReference type="InterPro" id="IPR025877">
    <property type="entry name" value="MobA-like_NTP_Trfase"/>
</dbReference>
<dbReference type="InterPro" id="IPR029044">
    <property type="entry name" value="Nucleotide-diphossugar_trans"/>
</dbReference>
<evidence type="ECO:0000313" key="4">
    <source>
        <dbReference type="Proteomes" id="UP000298781"/>
    </source>
</evidence>
<dbReference type="PIRSF" id="PIRSF036626">
    <property type="entry name" value="MPTBd_MobAlike"/>
    <property type="match status" value="1"/>
</dbReference>
<sequence length="536" mass="54754">MKFGPVPVDEALGGVVAHAVRSNGLVLKKGTRIGAAEIAALHAAGAASVTVALAEPDDVAEDEAAARIAAAVGGRGVRVDPAFTGRANLFAEHAGVLLVDRSGVDQVNRLDDAITFATLGAFAAVEPGEMIATVKIIPYAAPAAAVTRAAAARSLVRVAPFVRSRVAVISTLLPGLADKVIEKTLRVTEDRLKPAGATIVSERRIAHEAAALRAALQAGATEDIDLVLVFGASAIADRRDVIPAALEQAGGEIEHLGMPVDPGNLLMVGRLGAVPVLGAPGCARSPKENGFDWVLTRLLAGLPVTKADITGMGVGGLLMEIVSRPQPREGEPELPAAPRIAALVLAAGRSTRMGGPNKLLATLEGTPLVRHAAKAALGAGLAEIVVVTGHQADAVEASLDDLGVRFVHNPDFAEGLSTSLKTGLAALGPDIDAVVVMLGDMPRISPELVGRLVDGFAPAEGLHVVVPTANGRRGNPVLWGRRFFAELGRVTGDQGGRAVLVANPEAVAEVEAGTDSVHLDFDTQEALAAAGGEIAP</sequence>
<feature type="domain" description="MoaB/Mog" evidence="2">
    <location>
        <begin position="167"/>
        <end position="300"/>
    </location>
</feature>
<name>A0A4D7ANV3_9HYPH</name>
<dbReference type="KEGG" id="pstg:E8M01_00435"/>
<keyword evidence="4" id="KW-1185">Reference proteome</keyword>
<evidence type="ECO:0000313" key="3">
    <source>
        <dbReference type="EMBL" id="QCI62844.1"/>
    </source>
</evidence>
<dbReference type="RefSeq" id="WP_136958307.1">
    <property type="nucleotide sequence ID" value="NZ_CP039690.1"/>
</dbReference>
<evidence type="ECO:0000259" key="2">
    <source>
        <dbReference type="SMART" id="SM00852"/>
    </source>
</evidence>
<dbReference type="InterPro" id="IPR036425">
    <property type="entry name" value="MoaB/Mog-like_dom_sf"/>
</dbReference>
<keyword evidence="3" id="KW-0418">Kinase</keyword>
<evidence type="ECO:0000256" key="1">
    <source>
        <dbReference type="ARBA" id="ARBA00022842"/>
    </source>
</evidence>
<proteinExistence type="predicted"/>
<keyword evidence="1" id="KW-0460">Magnesium</keyword>
<reference evidence="3 4" key="1">
    <citation type="submission" date="2019-04" db="EMBL/GenBank/DDBJ databases">
        <title>Phreatobacter aquaticus sp. nov.</title>
        <authorList>
            <person name="Choi A."/>
        </authorList>
    </citation>
    <scope>NUCLEOTIDE SEQUENCE [LARGE SCALE GENOMIC DNA]</scope>
    <source>
        <strain evidence="3 4">KCTC 52518</strain>
    </source>
</reference>
<dbReference type="SUPFAM" id="SSF53218">
    <property type="entry name" value="Molybdenum cofactor biosynthesis proteins"/>
    <property type="match status" value="1"/>
</dbReference>
<dbReference type="OrthoDB" id="9779263at2"/>
<accession>A0A4D7ANV3</accession>
<dbReference type="GO" id="GO:0016779">
    <property type="term" value="F:nucleotidyltransferase activity"/>
    <property type="evidence" value="ECO:0007669"/>
    <property type="project" value="UniProtKB-ARBA"/>
</dbReference>